<dbReference type="RefSeq" id="WP_132093622.1">
    <property type="nucleotide sequence ID" value="NZ_JANKAQ010000006.1"/>
</dbReference>
<evidence type="ECO:0000259" key="7">
    <source>
        <dbReference type="SMART" id="SM00245"/>
    </source>
</evidence>
<feature type="domain" description="Tail specific protease" evidence="7">
    <location>
        <begin position="182"/>
        <end position="369"/>
    </location>
</feature>
<dbReference type="OrthoDB" id="9812068at2"/>
<evidence type="ECO:0000256" key="2">
    <source>
        <dbReference type="ARBA" id="ARBA00022670"/>
    </source>
</evidence>
<dbReference type="EMBL" id="SLXA01000015">
    <property type="protein sequence ID" value="TCO82847.1"/>
    <property type="molecule type" value="Genomic_DNA"/>
</dbReference>
<dbReference type="CDD" id="cd06782">
    <property type="entry name" value="cpPDZ_CPP-like"/>
    <property type="match status" value="1"/>
</dbReference>
<dbReference type="InterPro" id="IPR001478">
    <property type="entry name" value="PDZ"/>
</dbReference>
<proteinExistence type="inferred from homology"/>
<name>A0A4R2L7C6_9FIRM</name>
<dbReference type="GO" id="GO:0030288">
    <property type="term" value="C:outer membrane-bounded periplasmic space"/>
    <property type="evidence" value="ECO:0007669"/>
    <property type="project" value="TreeGrafter"/>
</dbReference>
<organism evidence="8 9">
    <name type="scientific">Frisingicoccus caecimuris</name>
    <dbReference type="NCBI Taxonomy" id="1796636"/>
    <lineage>
        <taxon>Bacteria</taxon>
        <taxon>Bacillati</taxon>
        <taxon>Bacillota</taxon>
        <taxon>Clostridia</taxon>
        <taxon>Lachnospirales</taxon>
        <taxon>Lachnospiraceae</taxon>
        <taxon>Frisingicoccus</taxon>
    </lineage>
</organism>
<gene>
    <name evidence="8" type="ORF">EV212_11528</name>
</gene>
<dbReference type="Gene3D" id="2.30.42.10">
    <property type="match status" value="1"/>
</dbReference>
<evidence type="ECO:0000256" key="3">
    <source>
        <dbReference type="ARBA" id="ARBA00022801"/>
    </source>
</evidence>
<evidence type="ECO:0000256" key="1">
    <source>
        <dbReference type="ARBA" id="ARBA00009179"/>
    </source>
</evidence>
<keyword evidence="3 5" id="KW-0378">Hydrolase</keyword>
<protein>
    <submittedName>
        <fullName evidence="8">Carboxyl-terminal processing protease</fullName>
    </submittedName>
</protein>
<dbReference type="Pfam" id="PF03572">
    <property type="entry name" value="Peptidase_S41"/>
    <property type="match status" value="1"/>
</dbReference>
<comment type="similarity">
    <text evidence="1 5">Belongs to the peptidase S41A family.</text>
</comment>
<reference evidence="8 9" key="1">
    <citation type="submission" date="2019-03" db="EMBL/GenBank/DDBJ databases">
        <title>Genomic Encyclopedia of Type Strains, Phase IV (KMG-IV): sequencing the most valuable type-strain genomes for metagenomic binning, comparative biology and taxonomic classification.</title>
        <authorList>
            <person name="Goeker M."/>
        </authorList>
    </citation>
    <scope>NUCLEOTIDE SEQUENCE [LARGE SCALE GENOMIC DNA]</scope>
    <source>
        <strain evidence="8 9">DSM 28559</strain>
    </source>
</reference>
<keyword evidence="4 5" id="KW-0720">Serine protease</keyword>
<dbReference type="CDD" id="cd07560">
    <property type="entry name" value="Peptidase_S41_CPP"/>
    <property type="match status" value="1"/>
</dbReference>
<dbReference type="SUPFAM" id="SSF52096">
    <property type="entry name" value="ClpP/crotonase"/>
    <property type="match status" value="1"/>
</dbReference>
<evidence type="ECO:0000313" key="8">
    <source>
        <dbReference type="EMBL" id="TCO82847.1"/>
    </source>
</evidence>
<dbReference type="Gene3D" id="3.30.750.44">
    <property type="match status" value="1"/>
</dbReference>
<feature type="domain" description="PDZ" evidence="6">
    <location>
        <begin position="107"/>
        <end position="180"/>
    </location>
</feature>
<evidence type="ECO:0000256" key="4">
    <source>
        <dbReference type="ARBA" id="ARBA00022825"/>
    </source>
</evidence>
<dbReference type="InterPro" id="IPR004447">
    <property type="entry name" value="Peptidase_S41A"/>
</dbReference>
<dbReference type="SMART" id="SM00245">
    <property type="entry name" value="TSPc"/>
    <property type="match status" value="1"/>
</dbReference>
<dbReference type="InterPro" id="IPR005151">
    <property type="entry name" value="Tail-specific_protease"/>
</dbReference>
<dbReference type="AlphaFoldDB" id="A0A4R2L7C6"/>
<evidence type="ECO:0000259" key="6">
    <source>
        <dbReference type="SMART" id="SM00228"/>
    </source>
</evidence>
<comment type="caution">
    <text evidence="8">The sequence shown here is derived from an EMBL/GenBank/DDBJ whole genome shotgun (WGS) entry which is preliminary data.</text>
</comment>
<dbReference type="FunFam" id="2.30.42.10:FF:000063">
    <property type="entry name" value="Peptidase, S41 family"/>
    <property type="match status" value="1"/>
</dbReference>
<evidence type="ECO:0000313" key="9">
    <source>
        <dbReference type="Proteomes" id="UP000295711"/>
    </source>
</evidence>
<dbReference type="Gene3D" id="3.90.226.10">
    <property type="entry name" value="2-enoyl-CoA Hydratase, Chain A, domain 1"/>
    <property type="match status" value="1"/>
</dbReference>
<dbReference type="InterPro" id="IPR036034">
    <property type="entry name" value="PDZ_sf"/>
</dbReference>
<dbReference type="InterPro" id="IPR029045">
    <property type="entry name" value="ClpP/crotonase-like_dom_sf"/>
</dbReference>
<accession>A0A4R2L7C6</accession>
<dbReference type="GO" id="GO:0006508">
    <property type="term" value="P:proteolysis"/>
    <property type="evidence" value="ECO:0007669"/>
    <property type="project" value="UniProtKB-KW"/>
</dbReference>
<dbReference type="SMART" id="SM00228">
    <property type="entry name" value="PDZ"/>
    <property type="match status" value="1"/>
</dbReference>
<evidence type="ECO:0000256" key="5">
    <source>
        <dbReference type="RuleBase" id="RU004404"/>
    </source>
</evidence>
<dbReference type="Pfam" id="PF13180">
    <property type="entry name" value="PDZ_2"/>
    <property type="match status" value="1"/>
</dbReference>
<dbReference type="GO" id="GO:0004175">
    <property type="term" value="F:endopeptidase activity"/>
    <property type="evidence" value="ECO:0007669"/>
    <property type="project" value="TreeGrafter"/>
</dbReference>
<dbReference type="PANTHER" id="PTHR32060:SF30">
    <property type="entry name" value="CARBOXY-TERMINAL PROCESSING PROTEASE CTPA"/>
    <property type="match status" value="1"/>
</dbReference>
<dbReference type="NCBIfam" id="TIGR00225">
    <property type="entry name" value="prc"/>
    <property type="match status" value="1"/>
</dbReference>
<keyword evidence="2 5" id="KW-0645">Protease</keyword>
<sequence length="392" mass="42948">MNKKNFASFVAGLAVMGIVWAGVSGVQYYQEKSTGRLGERYGEIEEKLGKIDKLIDNLYLNQEDIDPDKLEEGIYAGYVTGLGEDYTTYYTAEEFASVMESSSGKYSGIGAYVSQNMSTGIITIVKPFDDAPAAEAGILKDDILYAVEGEEVTGEDLNMVVAKLKGEEGTTVNVTIYRATEDRYIDVAVKRAVVNVPTVTYKMLDDQIGYIQISEFEEVTAEQFAAAVDDLESQGMKSLIFDLRDNGGGLLDSVCDILDRVLTKELLVYTEDKNGNREEEWAKDDDRIEVPMVVLVNGNTASASEIFTGALKDYDEAEIIGTTTFGKGIVQSIVPLFDGSAVKLTSAKYYTPSGVCIHGTGIEPDQVVEYDKELEEDNQLQAAINYLNSVTE</sequence>
<dbReference type="SUPFAM" id="SSF50156">
    <property type="entry name" value="PDZ domain-like"/>
    <property type="match status" value="1"/>
</dbReference>
<dbReference type="PANTHER" id="PTHR32060">
    <property type="entry name" value="TAIL-SPECIFIC PROTEASE"/>
    <property type="match status" value="1"/>
</dbReference>
<dbReference type="GO" id="GO:0007165">
    <property type="term" value="P:signal transduction"/>
    <property type="evidence" value="ECO:0007669"/>
    <property type="project" value="TreeGrafter"/>
</dbReference>
<keyword evidence="9" id="KW-1185">Reference proteome</keyword>
<dbReference type="GO" id="GO:0008236">
    <property type="term" value="F:serine-type peptidase activity"/>
    <property type="evidence" value="ECO:0007669"/>
    <property type="project" value="UniProtKB-KW"/>
</dbReference>
<dbReference type="Proteomes" id="UP000295711">
    <property type="component" value="Unassembled WGS sequence"/>
</dbReference>